<sequence>MGVSFYDPADVYRSRGRSLIADAQRNGDLIGVRISIADDEDTQDPWTLPPSRKRMERPIEGPLPERVQIIRANLLYVEKQGLPPAMLNRLLRLAAFQNPEFYKAQAMRLPTYDKPRVIACGQDLPQHIAVPRGCLTETLALLQAHNIRPEVRDERFAGTPITAEFDGQLRPIQEKAVAAISVHDEGILCAPTAFGKTAVAAWLISKRKVNT</sequence>
<proteinExistence type="predicted"/>
<comment type="caution">
    <text evidence="2">The sequence shown here is derived from an EMBL/GenBank/DDBJ whole genome shotgun (WGS) entry which is preliminary data.</text>
</comment>
<dbReference type="EMBL" id="AUZX01013586">
    <property type="protein sequence ID" value="EQD35196.1"/>
    <property type="molecule type" value="Genomic_DNA"/>
</dbReference>
<evidence type="ECO:0000313" key="2">
    <source>
        <dbReference type="EMBL" id="EQD35196.1"/>
    </source>
</evidence>
<dbReference type="AlphaFoldDB" id="T0YIJ4"/>
<reference evidence="2" key="1">
    <citation type="submission" date="2013-08" db="EMBL/GenBank/DDBJ databases">
        <authorList>
            <person name="Mendez C."/>
            <person name="Richter M."/>
            <person name="Ferrer M."/>
            <person name="Sanchez J."/>
        </authorList>
    </citation>
    <scope>NUCLEOTIDE SEQUENCE</scope>
</reference>
<feature type="region of interest" description="Disordered" evidence="1">
    <location>
        <begin position="41"/>
        <end position="60"/>
    </location>
</feature>
<dbReference type="InterPro" id="IPR027417">
    <property type="entry name" value="P-loop_NTPase"/>
</dbReference>
<name>T0YIJ4_9ZZZZ</name>
<evidence type="ECO:0000256" key="1">
    <source>
        <dbReference type="SAM" id="MobiDB-lite"/>
    </source>
</evidence>
<accession>T0YIJ4</accession>
<dbReference type="SUPFAM" id="SSF52540">
    <property type="entry name" value="P-loop containing nucleoside triphosphate hydrolases"/>
    <property type="match status" value="1"/>
</dbReference>
<organism evidence="2">
    <name type="scientific">mine drainage metagenome</name>
    <dbReference type="NCBI Taxonomy" id="410659"/>
    <lineage>
        <taxon>unclassified sequences</taxon>
        <taxon>metagenomes</taxon>
        <taxon>ecological metagenomes</taxon>
    </lineage>
</organism>
<reference evidence="2" key="2">
    <citation type="journal article" date="2014" name="ISME J.">
        <title>Microbial stratification in low pH oxic and suboxic macroscopic growths along an acid mine drainage.</title>
        <authorList>
            <person name="Mendez-Garcia C."/>
            <person name="Mesa V."/>
            <person name="Sprenger R.R."/>
            <person name="Richter M."/>
            <person name="Diez M.S."/>
            <person name="Solano J."/>
            <person name="Bargiela R."/>
            <person name="Golyshina O.V."/>
            <person name="Manteca A."/>
            <person name="Ramos J.L."/>
            <person name="Gallego J.R."/>
            <person name="Llorente I."/>
            <person name="Martins Dos Santos V.A."/>
            <person name="Jensen O.N."/>
            <person name="Pelaez A.I."/>
            <person name="Sanchez J."/>
            <person name="Ferrer M."/>
        </authorList>
    </citation>
    <scope>NUCLEOTIDE SEQUENCE</scope>
</reference>
<protein>
    <submittedName>
        <fullName evidence="2">Type III restriction protein res subunit</fullName>
    </submittedName>
</protein>
<gene>
    <name evidence="2" type="ORF">B1A_18412</name>
</gene>
<dbReference type="Gene3D" id="3.40.50.300">
    <property type="entry name" value="P-loop containing nucleotide triphosphate hydrolases"/>
    <property type="match status" value="1"/>
</dbReference>
<feature type="non-terminal residue" evidence="2">
    <location>
        <position position="211"/>
    </location>
</feature>